<feature type="transmembrane region" description="Helical" evidence="6">
    <location>
        <begin position="375"/>
        <end position="400"/>
    </location>
</feature>
<evidence type="ECO:0000313" key="10">
    <source>
        <dbReference type="Proteomes" id="UP000018439"/>
    </source>
</evidence>
<dbReference type="Proteomes" id="UP000018439">
    <property type="component" value="Chromosome"/>
</dbReference>
<keyword evidence="10" id="KW-1185">Reference proteome</keyword>
<feature type="transmembrane region" description="Helical" evidence="6">
    <location>
        <begin position="721"/>
        <end position="740"/>
    </location>
</feature>
<evidence type="ECO:0000256" key="6">
    <source>
        <dbReference type="SAM" id="Phobius"/>
    </source>
</evidence>
<dbReference type="EMBL" id="CM001167">
    <property type="protein sequence ID" value="EGJ71916.1"/>
    <property type="molecule type" value="Genomic_DNA"/>
</dbReference>
<dbReference type="InterPro" id="IPR050250">
    <property type="entry name" value="Macrolide_Exporter_MacB"/>
</dbReference>
<sequence>MNNRLKYIFRSILKNGKSSFFKLITLGIGIAIALVLLTKVFYERSYDSFYPNKERIYRVEPIYTLLRQDDAEKKHYEKISGGVVVGMANEISGVEAGTRFMHLTIDGFLKTEKDKELKATALLGDENFFDVLYRPIIQGDPKEILSAANQVMISKSLASKLGESDIVGQKFTFDFSPDVELTISGIFQDFPHNSFLECDIIVSLPTIGQYRYDGSQGWVGNDGYTGLVKLYPNVKPEQLAKEVEEMQERHQDMAFLHNSGIDIKYRFNPLQNVYAKSKPVEQAVILLSAVAFLLLFISILNYSLLSTSTIISKSREIALHKCYGAEKKDVLKMVYLETFVLLVCASLLAVILIVLSQDLVFRLTDMPLDAFLNSDTILCLIGILVFVFLITGIVPAYINLKIPVLTVLRKYSSNKRKSKLVFLFLQIFAASVLLVFLLQINRQYDAMLHEDVGYDYSSLLYTTYTMPDSSTRKVVLEEVKKLSVVEDVATAYGLPFDSPSGNNVRMPNSDMELFNIADLYRVSSNYIELMGIDMLQGQNFDEDTGENEVLVSDDFVTNLAQQVDLSDGVIGKEVYISEHSICQIRGVYKRIRLNTATNPESRASILLMNKMPQRYLMIKMNSVSPESKSLVDDTIQKIIGNEKMKTIRYAETMESLYDDAKRLQTIVLIGSIVAFIIVFIGIVGYTQFEVKSRGKEIAVRKINGANLADLIKLFGSSLIKLSIPAIVLGSLTSFFLIQYWTDNFAIKARLSLVEYVGVGLFILLLVSLITLLQLRSIALLNPVKSLKSE</sequence>
<comment type="subcellular location">
    <subcellularLocation>
        <location evidence="1">Cell membrane</location>
        <topology evidence="1">Multi-pass membrane protein</topology>
    </subcellularLocation>
</comment>
<accession>F3ZRA8</accession>
<evidence type="ECO:0000259" key="7">
    <source>
        <dbReference type="Pfam" id="PF02687"/>
    </source>
</evidence>
<dbReference type="GO" id="GO:0005886">
    <property type="term" value="C:plasma membrane"/>
    <property type="evidence" value="ECO:0007669"/>
    <property type="project" value="UniProtKB-SubCell"/>
</dbReference>
<protein>
    <recommendedName>
        <fullName evidence="11">ABC3 transporter permease protein domain-containing protein</fullName>
    </recommendedName>
</protein>
<dbReference type="STRING" id="679937.Bcop_1724"/>
<feature type="transmembrane region" description="Helical" evidence="6">
    <location>
        <begin position="283"/>
        <end position="305"/>
    </location>
</feature>
<organism evidence="9 10">
    <name type="scientific">Bacteroides coprosuis DSM 18011</name>
    <dbReference type="NCBI Taxonomy" id="679937"/>
    <lineage>
        <taxon>Bacteria</taxon>
        <taxon>Pseudomonadati</taxon>
        <taxon>Bacteroidota</taxon>
        <taxon>Bacteroidia</taxon>
        <taxon>Bacteroidales</taxon>
        <taxon>Bacteroidaceae</taxon>
        <taxon>Bacteroides</taxon>
    </lineage>
</organism>
<feature type="domain" description="ABC3 transporter permease C-terminal" evidence="7">
    <location>
        <begin position="669"/>
        <end position="781"/>
    </location>
</feature>
<feature type="transmembrane region" description="Helical" evidence="6">
    <location>
        <begin position="420"/>
        <end position="440"/>
    </location>
</feature>
<keyword evidence="3 6" id="KW-0812">Transmembrane</keyword>
<feature type="transmembrane region" description="Helical" evidence="6">
    <location>
        <begin position="20"/>
        <end position="42"/>
    </location>
</feature>
<evidence type="ECO:0000259" key="8">
    <source>
        <dbReference type="Pfam" id="PF12704"/>
    </source>
</evidence>
<dbReference type="PANTHER" id="PTHR30572:SF18">
    <property type="entry name" value="ABC-TYPE MACROLIDE FAMILY EXPORT SYSTEM PERMEASE COMPONENT 2"/>
    <property type="match status" value="1"/>
</dbReference>
<gene>
    <name evidence="9" type="ORF">Bcop_1724</name>
</gene>
<dbReference type="GO" id="GO:0022857">
    <property type="term" value="F:transmembrane transporter activity"/>
    <property type="evidence" value="ECO:0007669"/>
    <property type="project" value="TreeGrafter"/>
</dbReference>
<evidence type="ECO:0000256" key="5">
    <source>
        <dbReference type="ARBA" id="ARBA00023136"/>
    </source>
</evidence>
<feature type="domain" description="MacB-like periplasmic core" evidence="8">
    <location>
        <begin position="430"/>
        <end position="611"/>
    </location>
</feature>
<evidence type="ECO:0000256" key="3">
    <source>
        <dbReference type="ARBA" id="ARBA00022692"/>
    </source>
</evidence>
<evidence type="ECO:0008006" key="11">
    <source>
        <dbReference type="Google" id="ProtNLM"/>
    </source>
</evidence>
<evidence type="ECO:0000313" key="9">
    <source>
        <dbReference type="EMBL" id="EGJ71916.1"/>
    </source>
</evidence>
<evidence type="ECO:0000256" key="4">
    <source>
        <dbReference type="ARBA" id="ARBA00022989"/>
    </source>
</evidence>
<feature type="transmembrane region" description="Helical" evidence="6">
    <location>
        <begin position="663"/>
        <end position="685"/>
    </location>
</feature>
<reference evidence="9 10" key="1">
    <citation type="journal article" date="2011" name="Stand. Genomic Sci.">
        <title>Non-contiguous finished genome sequence of Bacteroides coprosuis type strain (PC139).</title>
        <authorList>
            <person name="Land M."/>
            <person name="Held B."/>
            <person name="Gronow S."/>
            <person name="Abt B."/>
            <person name="Lucas S."/>
            <person name="Del Rio T.G."/>
            <person name="Nolan M."/>
            <person name="Tice H."/>
            <person name="Cheng J.F."/>
            <person name="Pitluck S."/>
            <person name="Liolios K."/>
            <person name="Pagani I."/>
            <person name="Ivanova N."/>
            <person name="Mavromatis K."/>
            <person name="Mikhailova N."/>
            <person name="Pati A."/>
            <person name="Tapia R."/>
            <person name="Han C."/>
            <person name="Goodwin L."/>
            <person name="Chen A."/>
            <person name="Palaniappan K."/>
            <person name="Hauser L."/>
            <person name="Brambilla E.M."/>
            <person name="Rohde M."/>
            <person name="Goker M."/>
            <person name="Detter J.C."/>
            <person name="Woyke T."/>
            <person name="Bristow J."/>
            <person name="Eisen J.A."/>
            <person name="Markowitz V."/>
            <person name="Hugenholtz P."/>
            <person name="Kyrpides N.C."/>
            <person name="Klenk H.P."/>
            <person name="Lapidus A."/>
        </authorList>
    </citation>
    <scope>NUCLEOTIDE SEQUENCE [LARGE SCALE GENOMIC DNA]</scope>
    <source>
        <strain evidence="9 10">DSM 18011</strain>
    </source>
</reference>
<evidence type="ECO:0000256" key="1">
    <source>
        <dbReference type="ARBA" id="ARBA00004651"/>
    </source>
</evidence>
<dbReference type="OrthoDB" id="905059at2"/>
<feature type="transmembrane region" description="Helical" evidence="6">
    <location>
        <begin position="334"/>
        <end position="355"/>
    </location>
</feature>
<feature type="domain" description="ABC3 transporter permease C-terminal" evidence="7">
    <location>
        <begin position="289"/>
        <end position="402"/>
    </location>
</feature>
<keyword evidence="2" id="KW-1003">Cell membrane</keyword>
<feature type="transmembrane region" description="Helical" evidence="6">
    <location>
        <begin position="752"/>
        <end position="774"/>
    </location>
</feature>
<keyword evidence="5 6" id="KW-0472">Membrane</keyword>
<dbReference type="InterPro" id="IPR003838">
    <property type="entry name" value="ABC3_permease_C"/>
</dbReference>
<evidence type="ECO:0000256" key="2">
    <source>
        <dbReference type="ARBA" id="ARBA00022475"/>
    </source>
</evidence>
<feature type="domain" description="MacB-like periplasmic core" evidence="8">
    <location>
        <begin position="24"/>
        <end position="245"/>
    </location>
</feature>
<proteinExistence type="predicted"/>
<dbReference type="Pfam" id="PF02687">
    <property type="entry name" value="FtsX"/>
    <property type="match status" value="2"/>
</dbReference>
<dbReference type="InterPro" id="IPR025857">
    <property type="entry name" value="MacB_PCD"/>
</dbReference>
<dbReference type="HOGENOM" id="CLU_008713_1_0_10"/>
<dbReference type="AlphaFoldDB" id="F3ZRA8"/>
<keyword evidence="4 6" id="KW-1133">Transmembrane helix</keyword>
<dbReference type="Pfam" id="PF12704">
    <property type="entry name" value="MacB_PCD"/>
    <property type="match status" value="2"/>
</dbReference>
<name>F3ZRA8_9BACE</name>
<dbReference type="PANTHER" id="PTHR30572">
    <property type="entry name" value="MEMBRANE COMPONENT OF TRANSPORTER-RELATED"/>
    <property type="match status" value="1"/>
</dbReference>
<dbReference type="eggNOG" id="COG0577">
    <property type="taxonomic scope" value="Bacteria"/>
</dbReference>